<feature type="signal peptide" evidence="1">
    <location>
        <begin position="1"/>
        <end position="18"/>
    </location>
</feature>
<comment type="caution">
    <text evidence="2">The sequence shown here is derived from an EMBL/GenBank/DDBJ whole genome shotgun (WGS) entry which is preliminary data.</text>
</comment>
<keyword evidence="3" id="KW-1185">Reference proteome</keyword>
<dbReference type="RefSeq" id="WP_148782175.1">
    <property type="nucleotide sequence ID" value="NZ_VNHU01000003.1"/>
</dbReference>
<protein>
    <submittedName>
        <fullName evidence="2">Uncharacterized protein</fullName>
    </submittedName>
</protein>
<evidence type="ECO:0000256" key="1">
    <source>
        <dbReference type="SAM" id="SignalP"/>
    </source>
</evidence>
<evidence type="ECO:0000313" key="2">
    <source>
        <dbReference type="EMBL" id="TYP75178.1"/>
    </source>
</evidence>
<accession>A0A5S5C984</accession>
<dbReference type="EMBL" id="VNHU01000003">
    <property type="protein sequence ID" value="TYP75178.1"/>
    <property type="molecule type" value="Genomic_DNA"/>
</dbReference>
<dbReference type="AlphaFoldDB" id="A0A5S5C984"/>
<proteinExistence type="predicted"/>
<sequence>MMKKLLILLLLLPAIQFAQCLSDTKVIYEYRDQIILNDGLAYKVVEEKHFYQISDPSIAQHQEVGDLVLRLNRVLILWSEELDKTKRLIEWVRPSQTYYVCSDYKEDAVIANKF</sequence>
<gene>
    <name evidence="2" type="ORF">BD809_103242</name>
</gene>
<organism evidence="2 3">
    <name type="scientific">Aquimarina intermedia</name>
    <dbReference type="NCBI Taxonomy" id="350814"/>
    <lineage>
        <taxon>Bacteria</taxon>
        <taxon>Pseudomonadati</taxon>
        <taxon>Bacteroidota</taxon>
        <taxon>Flavobacteriia</taxon>
        <taxon>Flavobacteriales</taxon>
        <taxon>Flavobacteriaceae</taxon>
        <taxon>Aquimarina</taxon>
    </lineage>
</organism>
<feature type="chain" id="PRO_5024341465" evidence="1">
    <location>
        <begin position="19"/>
        <end position="114"/>
    </location>
</feature>
<evidence type="ECO:0000313" key="3">
    <source>
        <dbReference type="Proteomes" id="UP000324376"/>
    </source>
</evidence>
<name>A0A5S5C984_9FLAO</name>
<keyword evidence="1" id="KW-0732">Signal</keyword>
<dbReference type="OrthoDB" id="1162623at2"/>
<reference evidence="2 3" key="1">
    <citation type="submission" date="2019-07" db="EMBL/GenBank/DDBJ databases">
        <title>Genomic Encyclopedia of Archaeal and Bacterial Type Strains, Phase II (KMG-II): from individual species to whole genera.</title>
        <authorList>
            <person name="Goeker M."/>
        </authorList>
    </citation>
    <scope>NUCLEOTIDE SEQUENCE [LARGE SCALE GENOMIC DNA]</scope>
    <source>
        <strain evidence="2 3">DSM 17527</strain>
    </source>
</reference>
<dbReference type="Proteomes" id="UP000324376">
    <property type="component" value="Unassembled WGS sequence"/>
</dbReference>